<name>A0ABQ7YKF1_BRANA</name>
<sequence length="122" mass="13756">KRDECARECRERMQFMVISGNDDDRWQVVMIQLVGFLVVSIQLGFKNSSIQIVSRNIKILPETRQCSKIFSLVASFFAAVGASNVSRMETTGCDGQVGLVRGCLDEIHKGWHDAFDIHNFAM</sequence>
<evidence type="ECO:0000313" key="1">
    <source>
        <dbReference type="EMBL" id="KAH0868683.1"/>
    </source>
</evidence>
<gene>
    <name evidence="1" type="ORF">HID58_075705</name>
</gene>
<dbReference type="EMBL" id="JAGKQM010000017">
    <property type="protein sequence ID" value="KAH0868683.1"/>
    <property type="molecule type" value="Genomic_DNA"/>
</dbReference>
<keyword evidence="2" id="KW-1185">Reference proteome</keyword>
<dbReference type="Proteomes" id="UP000824890">
    <property type="component" value="Unassembled WGS sequence"/>
</dbReference>
<protein>
    <submittedName>
        <fullName evidence="1">Uncharacterized protein</fullName>
    </submittedName>
</protein>
<reference evidence="1 2" key="1">
    <citation type="submission" date="2021-05" db="EMBL/GenBank/DDBJ databases">
        <title>Genome Assembly of Synthetic Allotetraploid Brassica napus Reveals Homoeologous Exchanges between Subgenomes.</title>
        <authorList>
            <person name="Davis J.T."/>
        </authorList>
    </citation>
    <scope>NUCLEOTIDE SEQUENCE [LARGE SCALE GENOMIC DNA]</scope>
    <source>
        <strain evidence="2">cv. Da-Ae</strain>
        <tissue evidence="1">Seedling</tissue>
    </source>
</reference>
<evidence type="ECO:0000313" key="2">
    <source>
        <dbReference type="Proteomes" id="UP000824890"/>
    </source>
</evidence>
<proteinExistence type="predicted"/>
<organism evidence="1 2">
    <name type="scientific">Brassica napus</name>
    <name type="common">Rape</name>
    <dbReference type="NCBI Taxonomy" id="3708"/>
    <lineage>
        <taxon>Eukaryota</taxon>
        <taxon>Viridiplantae</taxon>
        <taxon>Streptophyta</taxon>
        <taxon>Embryophyta</taxon>
        <taxon>Tracheophyta</taxon>
        <taxon>Spermatophyta</taxon>
        <taxon>Magnoliopsida</taxon>
        <taxon>eudicotyledons</taxon>
        <taxon>Gunneridae</taxon>
        <taxon>Pentapetalae</taxon>
        <taxon>rosids</taxon>
        <taxon>malvids</taxon>
        <taxon>Brassicales</taxon>
        <taxon>Brassicaceae</taxon>
        <taxon>Brassiceae</taxon>
        <taxon>Brassica</taxon>
    </lineage>
</organism>
<accession>A0ABQ7YKF1</accession>
<feature type="non-terminal residue" evidence="1">
    <location>
        <position position="1"/>
    </location>
</feature>
<comment type="caution">
    <text evidence="1">The sequence shown here is derived from an EMBL/GenBank/DDBJ whole genome shotgun (WGS) entry which is preliminary data.</text>
</comment>